<evidence type="ECO:0000313" key="5">
    <source>
        <dbReference type="Proteomes" id="UP000228781"/>
    </source>
</evidence>
<dbReference type="Proteomes" id="UP000228781">
    <property type="component" value="Unassembled WGS sequence"/>
</dbReference>
<dbReference type="SUPFAM" id="SSF55797">
    <property type="entry name" value="PR-1-like"/>
    <property type="match status" value="1"/>
</dbReference>
<feature type="region of interest" description="Disordered" evidence="1">
    <location>
        <begin position="205"/>
        <end position="236"/>
    </location>
</feature>
<dbReference type="Pfam" id="PF00188">
    <property type="entry name" value="CAP"/>
    <property type="match status" value="1"/>
</dbReference>
<dbReference type="PANTHER" id="PTHR31157">
    <property type="entry name" value="SCP DOMAIN-CONTAINING PROTEIN"/>
    <property type="match status" value="1"/>
</dbReference>
<comment type="caution">
    <text evidence="4">The sequence shown here is derived from an EMBL/GenBank/DDBJ whole genome shotgun (WGS) entry which is preliminary data.</text>
</comment>
<evidence type="ECO:0000256" key="2">
    <source>
        <dbReference type="SAM" id="Phobius"/>
    </source>
</evidence>
<sequence>MVKEAIKNGSKKFLRFCIRNCCYLLPYPDRSTRACLLKNSALFFYVLILLGFQLYVYHLTPRILGFATDIRIADLYQLTNQKRVGAGTTSLKVDHRLEQAALAKARDMFAKNYWAHYAPDGSTTPWQFILATGYTYKFAGENLARDFDTSASVVEAWMASPSHRANLLNNSYRDIGIVAVNGSILGEETTLVVQMFGTLQPVTVAAKPTTPPTSSGTAGISGKPEEPKPTTVTGPSEEKVVISQPAALTAVGFSPLAQVVRVVNPVSSPKTIPLGFGFVLIGLFTLDEAAMLRGGLTREEVKRTGENIAHVVVLALLMVLVWLTRTGGIL</sequence>
<dbReference type="AlphaFoldDB" id="A0A2M8EJ65"/>
<feature type="transmembrane region" description="Helical" evidence="2">
    <location>
        <begin position="308"/>
        <end position="324"/>
    </location>
</feature>
<evidence type="ECO:0000259" key="3">
    <source>
        <dbReference type="Pfam" id="PF00188"/>
    </source>
</evidence>
<dbReference type="InterPro" id="IPR014044">
    <property type="entry name" value="CAP_dom"/>
</dbReference>
<protein>
    <recommendedName>
        <fullName evidence="3">SCP domain-containing protein</fullName>
    </recommendedName>
</protein>
<gene>
    <name evidence="4" type="ORF">CO059_01725</name>
</gene>
<proteinExistence type="predicted"/>
<evidence type="ECO:0000313" key="4">
    <source>
        <dbReference type="EMBL" id="PJC22748.1"/>
    </source>
</evidence>
<feature type="domain" description="SCP" evidence="3">
    <location>
        <begin position="77"/>
        <end position="190"/>
    </location>
</feature>
<organism evidence="4 5">
    <name type="scientific">candidate division WWE3 bacterium CG_4_9_14_0_2_um_filter_48_10</name>
    <dbReference type="NCBI Taxonomy" id="1975078"/>
    <lineage>
        <taxon>Bacteria</taxon>
        <taxon>Katanobacteria</taxon>
    </lineage>
</organism>
<feature type="transmembrane region" description="Helical" evidence="2">
    <location>
        <begin position="274"/>
        <end position="296"/>
    </location>
</feature>
<dbReference type="CDD" id="cd05379">
    <property type="entry name" value="CAP_bacterial"/>
    <property type="match status" value="1"/>
</dbReference>
<accession>A0A2M8EJ65</accession>
<keyword evidence="2" id="KW-0812">Transmembrane</keyword>
<keyword evidence="2" id="KW-0472">Membrane</keyword>
<reference evidence="5" key="1">
    <citation type="submission" date="2017-09" db="EMBL/GenBank/DDBJ databases">
        <title>Depth-based differentiation of microbial function through sediment-hosted aquifers and enrichment of novel symbionts in the deep terrestrial subsurface.</title>
        <authorList>
            <person name="Probst A.J."/>
            <person name="Ladd B."/>
            <person name="Jarett J.K."/>
            <person name="Geller-Mcgrath D.E."/>
            <person name="Sieber C.M.K."/>
            <person name="Emerson J.B."/>
            <person name="Anantharaman K."/>
            <person name="Thomas B.C."/>
            <person name="Malmstrom R."/>
            <person name="Stieglmeier M."/>
            <person name="Klingl A."/>
            <person name="Woyke T."/>
            <person name="Ryan C.M."/>
            <person name="Banfield J.F."/>
        </authorList>
    </citation>
    <scope>NUCLEOTIDE SEQUENCE [LARGE SCALE GENOMIC DNA]</scope>
</reference>
<evidence type="ECO:0000256" key="1">
    <source>
        <dbReference type="SAM" id="MobiDB-lite"/>
    </source>
</evidence>
<dbReference type="InterPro" id="IPR035940">
    <property type="entry name" value="CAP_sf"/>
</dbReference>
<dbReference type="PANTHER" id="PTHR31157:SF1">
    <property type="entry name" value="SCP DOMAIN-CONTAINING PROTEIN"/>
    <property type="match status" value="1"/>
</dbReference>
<dbReference type="EMBL" id="PFSK01000021">
    <property type="protein sequence ID" value="PJC22748.1"/>
    <property type="molecule type" value="Genomic_DNA"/>
</dbReference>
<dbReference type="Gene3D" id="3.40.33.10">
    <property type="entry name" value="CAP"/>
    <property type="match status" value="1"/>
</dbReference>
<keyword evidence="2" id="KW-1133">Transmembrane helix</keyword>
<name>A0A2M8EJ65_UNCKA</name>
<feature type="compositionally biased region" description="Low complexity" evidence="1">
    <location>
        <begin position="205"/>
        <end position="222"/>
    </location>
</feature>
<feature type="transmembrane region" description="Helical" evidence="2">
    <location>
        <begin position="40"/>
        <end position="58"/>
    </location>
</feature>